<keyword evidence="6" id="KW-0732">Signal</keyword>
<keyword evidence="5" id="KW-0676">Redox-active center</keyword>
<dbReference type="EMBL" id="JBEGDP010000008">
    <property type="protein sequence ID" value="MEQ7847487.1"/>
    <property type="molecule type" value="Genomic_DNA"/>
</dbReference>
<keyword evidence="3" id="KW-0812">Transmembrane</keyword>
<dbReference type="InterPro" id="IPR017937">
    <property type="entry name" value="Thioredoxin_CS"/>
</dbReference>
<dbReference type="RefSeq" id="WP_349804490.1">
    <property type="nucleotide sequence ID" value="NZ_JBEGDP010000008.1"/>
</dbReference>
<keyword evidence="2" id="KW-0201">Cytochrome c-type biogenesis</keyword>
<dbReference type="PROSITE" id="PS51352">
    <property type="entry name" value="THIOREDOXIN_2"/>
    <property type="match status" value="1"/>
</dbReference>
<dbReference type="PROSITE" id="PS51257">
    <property type="entry name" value="PROKAR_LIPOPROTEIN"/>
    <property type="match status" value="1"/>
</dbReference>
<evidence type="ECO:0000256" key="6">
    <source>
        <dbReference type="SAM" id="SignalP"/>
    </source>
</evidence>
<dbReference type="InterPro" id="IPR036249">
    <property type="entry name" value="Thioredoxin-like_sf"/>
</dbReference>
<name>A0ABV1NY91_9ACTN</name>
<keyword evidence="9" id="KW-1185">Reference proteome</keyword>
<dbReference type="SUPFAM" id="SSF52833">
    <property type="entry name" value="Thioredoxin-like"/>
    <property type="match status" value="1"/>
</dbReference>
<dbReference type="PANTHER" id="PTHR42852">
    <property type="entry name" value="THIOL:DISULFIDE INTERCHANGE PROTEIN DSBE"/>
    <property type="match status" value="1"/>
</dbReference>
<evidence type="ECO:0000256" key="4">
    <source>
        <dbReference type="ARBA" id="ARBA00023157"/>
    </source>
</evidence>
<evidence type="ECO:0000259" key="7">
    <source>
        <dbReference type="PROSITE" id="PS51352"/>
    </source>
</evidence>
<dbReference type="Proteomes" id="UP001482520">
    <property type="component" value="Unassembled WGS sequence"/>
</dbReference>
<evidence type="ECO:0000313" key="8">
    <source>
        <dbReference type="EMBL" id="MEQ7847487.1"/>
    </source>
</evidence>
<organism evidence="8 9">
    <name type="scientific">Nocardioides kribbensis</name>
    <dbReference type="NCBI Taxonomy" id="305517"/>
    <lineage>
        <taxon>Bacteria</taxon>
        <taxon>Bacillati</taxon>
        <taxon>Actinomycetota</taxon>
        <taxon>Actinomycetes</taxon>
        <taxon>Propionibacteriales</taxon>
        <taxon>Nocardioidaceae</taxon>
        <taxon>Nocardioides</taxon>
    </lineage>
</organism>
<gene>
    <name evidence="8" type="ORF">V6R90_09375</name>
</gene>
<comment type="subcellular location">
    <subcellularLocation>
        <location evidence="1">Cell envelope</location>
    </subcellularLocation>
</comment>
<sequence>MPRRLLRPLAALTAAAVWTLAGCSTTYVDSTPDGADEDAPVAAGWTRVDPIAAELPTDEPLGGTNATSADLTEPTLVNVWASWCEPCQAEMPLLDEVSRSGDLQVLGLSRDVTAAQGQTMIDDLDVTFDSWLDADAEFAVALDGRMPLNSVPASAMVVDGEVVAVHLGEFRDRAEVLDGLDYVPAR</sequence>
<evidence type="ECO:0000256" key="3">
    <source>
        <dbReference type="ARBA" id="ARBA00022968"/>
    </source>
</evidence>
<dbReference type="PANTHER" id="PTHR42852:SF6">
    <property type="entry name" value="THIOL:DISULFIDE INTERCHANGE PROTEIN DSBE"/>
    <property type="match status" value="1"/>
</dbReference>
<accession>A0ABV1NY91</accession>
<proteinExistence type="predicted"/>
<dbReference type="InterPro" id="IPR013766">
    <property type="entry name" value="Thioredoxin_domain"/>
</dbReference>
<evidence type="ECO:0000256" key="5">
    <source>
        <dbReference type="ARBA" id="ARBA00023284"/>
    </source>
</evidence>
<dbReference type="Pfam" id="PF08534">
    <property type="entry name" value="Redoxin"/>
    <property type="match status" value="1"/>
</dbReference>
<dbReference type="Gene3D" id="3.40.30.10">
    <property type="entry name" value="Glutaredoxin"/>
    <property type="match status" value="1"/>
</dbReference>
<evidence type="ECO:0000313" key="9">
    <source>
        <dbReference type="Proteomes" id="UP001482520"/>
    </source>
</evidence>
<feature type="signal peptide" evidence="6">
    <location>
        <begin position="1"/>
        <end position="21"/>
    </location>
</feature>
<evidence type="ECO:0000256" key="2">
    <source>
        <dbReference type="ARBA" id="ARBA00022748"/>
    </source>
</evidence>
<dbReference type="CDD" id="cd02966">
    <property type="entry name" value="TlpA_like_family"/>
    <property type="match status" value="1"/>
</dbReference>
<keyword evidence="4" id="KW-1015">Disulfide bond</keyword>
<dbReference type="InterPro" id="IPR050553">
    <property type="entry name" value="Thioredoxin_ResA/DsbE_sf"/>
</dbReference>
<evidence type="ECO:0000256" key="1">
    <source>
        <dbReference type="ARBA" id="ARBA00004196"/>
    </source>
</evidence>
<feature type="chain" id="PRO_5047300812" evidence="6">
    <location>
        <begin position="22"/>
        <end position="186"/>
    </location>
</feature>
<reference evidence="8 9" key="1">
    <citation type="submission" date="2024-02" db="EMBL/GenBank/DDBJ databases">
        <title>Full genome sequence of Nocardioides kribbensis.</title>
        <authorList>
            <person name="Poletto B.L."/>
            <person name="Silva G."/>
            <person name="Galante D."/>
            <person name="Campos K.R."/>
            <person name="Santos M.B.N."/>
            <person name="Sacchi C.T."/>
        </authorList>
    </citation>
    <scope>NUCLEOTIDE SEQUENCE [LARGE SCALE GENOMIC DNA]</scope>
    <source>
        <strain evidence="8 9">O4R</strain>
    </source>
</reference>
<protein>
    <submittedName>
        <fullName evidence="8">TlpA family protein disulfide reductase</fullName>
    </submittedName>
</protein>
<dbReference type="PROSITE" id="PS00194">
    <property type="entry name" value="THIOREDOXIN_1"/>
    <property type="match status" value="1"/>
</dbReference>
<comment type="caution">
    <text evidence="8">The sequence shown here is derived from an EMBL/GenBank/DDBJ whole genome shotgun (WGS) entry which is preliminary data.</text>
</comment>
<dbReference type="InterPro" id="IPR013740">
    <property type="entry name" value="Redoxin"/>
</dbReference>
<keyword evidence="3" id="KW-0735">Signal-anchor</keyword>
<feature type="domain" description="Thioredoxin" evidence="7">
    <location>
        <begin position="46"/>
        <end position="185"/>
    </location>
</feature>